<evidence type="ECO:0000256" key="1">
    <source>
        <dbReference type="ARBA" id="ARBA00022491"/>
    </source>
</evidence>
<dbReference type="PROSITE" id="PS50932">
    <property type="entry name" value="HTH_LACI_2"/>
    <property type="match status" value="1"/>
</dbReference>
<sequence length="347" mass="38549">MPQKVTIQDIADALGVSRNTVSKALNNTGVLADATKEKILQKAVEMGYKHFAYMPALPIQPKAGEIHEIALMTCSMPTGSHFGAHMLNTFQEKISSQGCRLSIYMIRENDIESLSLPNGFNAESTDGIICIEMFDQSYSQLISNLDLPTLFVDTGANPSSCSLDADLLYMENHDSIYQLVCKIIEHGKKNIGFAGDIYHCQSFYERWKGYRDALEDSGIPFSPDNCFTESGKHPYSDTKWLSKKLSALPQLPEVFICANDFIAIDIMKALKALGISVPDDIWLCGFDNSMESRIIEPHLTTVHIPSSAMGYIAADLLLSRIDDPGIPYRTMHVKTVVKYRSSTNITE</sequence>
<dbReference type="InterPro" id="IPR028082">
    <property type="entry name" value="Peripla_BP_I"/>
</dbReference>
<dbReference type="PANTHER" id="PTHR30146">
    <property type="entry name" value="LACI-RELATED TRANSCRIPTIONAL REPRESSOR"/>
    <property type="match status" value="1"/>
</dbReference>
<evidence type="ECO:0000256" key="2">
    <source>
        <dbReference type="ARBA" id="ARBA00023015"/>
    </source>
</evidence>
<dbReference type="InterPro" id="IPR010982">
    <property type="entry name" value="Lambda_DNA-bd_dom_sf"/>
</dbReference>
<dbReference type="InterPro" id="IPR000843">
    <property type="entry name" value="HTH_LacI"/>
</dbReference>
<dbReference type="Gene3D" id="1.10.260.40">
    <property type="entry name" value="lambda repressor-like DNA-binding domains"/>
    <property type="match status" value="1"/>
</dbReference>
<dbReference type="SUPFAM" id="SSF47413">
    <property type="entry name" value="lambda repressor-like DNA-binding domains"/>
    <property type="match status" value="1"/>
</dbReference>
<evidence type="ECO:0000256" key="3">
    <source>
        <dbReference type="ARBA" id="ARBA00023125"/>
    </source>
</evidence>
<dbReference type="Proteomes" id="UP000199315">
    <property type="component" value="Unassembled WGS sequence"/>
</dbReference>
<keyword evidence="7" id="KW-1185">Reference proteome</keyword>
<reference evidence="6 7" key="1">
    <citation type="submission" date="2016-09" db="EMBL/GenBank/DDBJ databases">
        <authorList>
            <person name="Capua I."/>
            <person name="De Benedictis P."/>
            <person name="Joannis T."/>
            <person name="Lombin L.H."/>
            <person name="Cattoli G."/>
        </authorList>
    </citation>
    <scope>NUCLEOTIDE SEQUENCE [LARGE SCALE GENOMIC DNA]</scope>
    <source>
        <strain evidence="6 7">GluBS11</strain>
    </source>
</reference>
<evidence type="ECO:0000256" key="4">
    <source>
        <dbReference type="ARBA" id="ARBA00023163"/>
    </source>
</evidence>
<evidence type="ECO:0000313" key="7">
    <source>
        <dbReference type="Proteomes" id="UP000199315"/>
    </source>
</evidence>
<evidence type="ECO:0000313" key="6">
    <source>
        <dbReference type="EMBL" id="SCP98722.1"/>
    </source>
</evidence>
<dbReference type="SMART" id="SM00354">
    <property type="entry name" value="HTH_LACI"/>
    <property type="match status" value="1"/>
</dbReference>
<dbReference type="RefSeq" id="WP_091235849.1">
    <property type="nucleotide sequence ID" value="NZ_FMKA01000025.1"/>
</dbReference>
<dbReference type="PANTHER" id="PTHR30146:SF148">
    <property type="entry name" value="HTH-TYPE TRANSCRIPTIONAL REPRESSOR PURR-RELATED"/>
    <property type="match status" value="1"/>
</dbReference>
<dbReference type="GO" id="GO:0000976">
    <property type="term" value="F:transcription cis-regulatory region binding"/>
    <property type="evidence" value="ECO:0007669"/>
    <property type="project" value="TreeGrafter"/>
</dbReference>
<dbReference type="Pfam" id="PF13377">
    <property type="entry name" value="Peripla_BP_3"/>
    <property type="match status" value="1"/>
</dbReference>
<dbReference type="GO" id="GO:0003700">
    <property type="term" value="F:DNA-binding transcription factor activity"/>
    <property type="evidence" value="ECO:0007669"/>
    <property type="project" value="TreeGrafter"/>
</dbReference>
<keyword evidence="2" id="KW-0805">Transcription regulation</keyword>
<feature type="domain" description="HTH lacI-type" evidence="5">
    <location>
        <begin position="5"/>
        <end position="49"/>
    </location>
</feature>
<dbReference type="Pfam" id="PF00356">
    <property type="entry name" value="LacI"/>
    <property type="match status" value="1"/>
</dbReference>
<name>A0A1D3TWU6_9FIRM</name>
<dbReference type="CDD" id="cd01392">
    <property type="entry name" value="HTH_LacI"/>
    <property type="match status" value="1"/>
</dbReference>
<dbReference type="Gene3D" id="3.40.50.2300">
    <property type="match status" value="2"/>
</dbReference>
<dbReference type="OrthoDB" id="2026446at2"/>
<dbReference type="SUPFAM" id="SSF53822">
    <property type="entry name" value="Periplasmic binding protein-like I"/>
    <property type="match status" value="1"/>
</dbReference>
<proteinExistence type="predicted"/>
<protein>
    <submittedName>
        <fullName evidence="6">LacI family transcriptional regulator</fullName>
    </submittedName>
</protein>
<dbReference type="AlphaFoldDB" id="A0A1D3TWU6"/>
<keyword evidence="1" id="KW-0678">Repressor</keyword>
<keyword evidence="3" id="KW-0238">DNA-binding</keyword>
<dbReference type="InterPro" id="IPR046335">
    <property type="entry name" value="LacI/GalR-like_sensor"/>
</dbReference>
<accession>A0A1D3TWU6</accession>
<dbReference type="EMBL" id="FMKA01000025">
    <property type="protein sequence ID" value="SCP98722.1"/>
    <property type="molecule type" value="Genomic_DNA"/>
</dbReference>
<evidence type="ECO:0000259" key="5">
    <source>
        <dbReference type="PROSITE" id="PS50932"/>
    </source>
</evidence>
<organism evidence="6 7">
    <name type="scientific">Anaerobium acetethylicum</name>
    <dbReference type="NCBI Taxonomy" id="1619234"/>
    <lineage>
        <taxon>Bacteria</taxon>
        <taxon>Bacillati</taxon>
        <taxon>Bacillota</taxon>
        <taxon>Clostridia</taxon>
        <taxon>Lachnospirales</taxon>
        <taxon>Lachnospiraceae</taxon>
        <taxon>Anaerobium</taxon>
    </lineage>
</organism>
<gene>
    <name evidence="6" type="ORF">SAMN05421730_102512</name>
</gene>
<dbReference type="STRING" id="1619234.SAMN05421730_102512"/>
<keyword evidence="4" id="KW-0804">Transcription</keyword>